<dbReference type="InterPro" id="IPR029052">
    <property type="entry name" value="Metallo-depent_PP-like"/>
</dbReference>
<dbReference type="PANTHER" id="PTHR45778">
    <property type="entry name" value="PURPLE ACID PHOSPHATASE-RELATED"/>
    <property type="match status" value="1"/>
</dbReference>
<keyword evidence="13" id="KW-1185">Reference proteome</keyword>
<dbReference type="Gene3D" id="2.60.40.380">
    <property type="entry name" value="Purple acid phosphatase-like, N-terminal"/>
    <property type="match status" value="1"/>
</dbReference>
<dbReference type="PANTHER" id="PTHR45778:SF7">
    <property type="entry name" value="PURPLE ACID PHOSPHATASE"/>
    <property type="match status" value="1"/>
</dbReference>
<sequence>MECLIIVIFVAFLLVGIPLKGSIIVTALQFEVLPAKLNSSGDSVTISWDGIESPSHYNWIGVYNPPESSDEYFIGYIMLNESSAEWASGKGSFTLQLVNIRAPYEFRLFEGTTTHASNKIKDFEGNVLPSIEKRWAVSTKVEFANYNEPMHVHLALTSNADEMRVMFVTKDEIPSFVKYGQDKTQLHLTTDQATSLTYYVTDMCDHPANSYYWRDPGFIHNAVLKGLDSGKRYFYQVGSDEGGWSPTFSFVSHVPHNEETVGFLYGDLGTSFPYHTYQYVQPESTNTLKWLKRDFDAIGDVPIFVSHIGDISYARGLPWLWDEFFHNVQPIAANAPYHVCIGNHEYNWPQQPFQPEWSPYHHDGGGECGVPYSLQFQMPGNSSLPTGTGAPDTRNLYYSMDIGVVHFLYYSTEINFLPGSDQYIFIANDLQSVDRKRTPFIVFLGHRPIYSSDHLAGVTAPVTQQLRAALEPLLVENKVSLALSGHIHKYERICSVQNYTCDETRKSPTHVVIGMAGAIHQPVDEPVPNHPTYPWFPEPDWSLFRTFQWGYVRLHATRQKLTLQYVGNHDGLVHDVIEIPSPDSFQDGTFVESEQQVSIFEDMSKSSGGGTKLSWWVSTLGLFAVFLVGLGIGATVSGLAWRRLRAQWQQISPDETL</sequence>
<dbReference type="InterPro" id="IPR008963">
    <property type="entry name" value="Purple_acid_Pase-like_N"/>
</dbReference>
<keyword evidence="6" id="KW-0325">Glycoprotein</keyword>
<organism evidence="12 13">
    <name type="scientific">Sphagnum jensenii</name>
    <dbReference type="NCBI Taxonomy" id="128206"/>
    <lineage>
        <taxon>Eukaryota</taxon>
        <taxon>Viridiplantae</taxon>
        <taxon>Streptophyta</taxon>
        <taxon>Embryophyta</taxon>
        <taxon>Bryophyta</taxon>
        <taxon>Sphagnophytina</taxon>
        <taxon>Sphagnopsida</taxon>
        <taxon>Sphagnales</taxon>
        <taxon>Sphagnaceae</taxon>
        <taxon>Sphagnum</taxon>
    </lineage>
</organism>
<comment type="subunit">
    <text evidence="3">Homodimer.</text>
</comment>
<dbReference type="Pfam" id="PF16656">
    <property type="entry name" value="Pur_ac_phosph_N"/>
    <property type="match status" value="1"/>
</dbReference>
<feature type="domain" description="Purple acid phosphatase N-terminal" evidence="11">
    <location>
        <begin position="149"/>
        <end position="251"/>
    </location>
</feature>
<evidence type="ECO:0000259" key="11">
    <source>
        <dbReference type="Pfam" id="PF16656"/>
    </source>
</evidence>
<evidence type="ECO:0000256" key="1">
    <source>
        <dbReference type="ARBA" id="ARBA00004613"/>
    </source>
</evidence>
<dbReference type="CDD" id="cd00839">
    <property type="entry name" value="MPP_PAPs"/>
    <property type="match status" value="1"/>
</dbReference>
<proteinExistence type="inferred from homology"/>
<evidence type="ECO:0000256" key="5">
    <source>
        <dbReference type="ARBA" id="ARBA00022729"/>
    </source>
</evidence>
<dbReference type="Gene3D" id="3.60.21.10">
    <property type="match status" value="1"/>
</dbReference>
<evidence type="ECO:0000256" key="6">
    <source>
        <dbReference type="ARBA" id="ARBA00023180"/>
    </source>
</evidence>
<evidence type="ECO:0000259" key="10">
    <source>
        <dbReference type="Pfam" id="PF14008"/>
    </source>
</evidence>
<protein>
    <recommendedName>
        <fullName evidence="7">Purple acid phosphatase</fullName>
        <ecNumber evidence="7">3.1.3.2</ecNumber>
    </recommendedName>
</protein>
<feature type="domain" description="Calcineurin-like phosphoesterase" evidence="9">
    <location>
        <begin position="285"/>
        <end position="490"/>
    </location>
</feature>
<dbReference type="InterPro" id="IPR004843">
    <property type="entry name" value="Calcineurin-like_PHP"/>
</dbReference>
<evidence type="ECO:0000313" key="13">
    <source>
        <dbReference type="Proteomes" id="UP001497444"/>
    </source>
</evidence>
<comment type="catalytic activity">
    <reaction evidence="7">
        <text>a phosphate monoester + H2O = an alcohol + phosphate</text>
        <dbReference type="Rhea" id="RHEA:15017"/>
        <dbReference type="ChEBI" id="CHEBI:15377"/>
        <dbReference type="ChEBI" id="CHEBI:30879"/>
        <dbReference type="ChEBI" id="CHEBI:43474"/>
        <dbReference type="ChEBI" id="CHEBI:67140"/>
        <dbReference type="EC" id="3.1.3.2"/>
    </reaction>
</comment>
<comment type="similarity">
    <text evidence="2 7">Belongs to the metallophosphoesterase superfamily. Purple acid phosphatase family.</text>
</comment>
<dbReference type="Pfam" id="PF14008">
    <property type="entry name" value="Metallophos_C"/>
    <property type="match status" value="1"/>
</dbReference>
<dbReference type="InterPro" id="IPR025733">
    <property type="entry name" value="PAPs_C"/>
</dbReference>
<evidence type="ECO:0000256" key="3">
    <source>
        <dbReference type="ARBA" id="ARBA00011738"/>
    </source>
</evidence>
<evidence type="ECO:0000313" key="12">
    <source>
        <dbReference type="EMBL" id="CAK9263474.1"/>
    </source>
</evidence>
<keyword evidence="5" id="KW-0732">Signal</keyword>
<dbReference type="SUPFAM" id="SSF49363">
    <property type="entry name" value="Purple acid phosphatase, N-terminal domain"/>
    <property type="match status" value="1"/>
</dbReference>
<keyword evidence="8" id="KW-1133">Transmembrane helix</keyword>
<comment type="subcellular location">
    <subcellularLocation>
        <location evidence="1">Secreted</location>
    </subcellularLocation>
</comment>
<evidence type="ECO:0000256" key="8">
    <source>
        <dbReference type="SAM" id="Phobius"/>
    </source>
</evidence>
<dbReference type="EC" id="3.1.3.2" evidence="7"/>
<feature type="transmembrane region" description="Helical" evidence="8">
    <location>
        <begin position="613"/>
        <end position="641"/>
    </location>
</feature>
<reference evidence="12" key="1">
    <citation type="submission" date="2024-02" db="EMBL/GenBank/DDBJ databases">
        <authorList>
            <consortium name="ELIXIR-Norway"/>
            <consortium name="Elixir Norway"/>
        </authorList>
    </citation>
    <scope>NUCLEOTIDE SEQUENCE</scope>
</reference>
<keyword evidence="8" id="KW-0812">Transmembrane</keyword>
<evidence type="ECO:0000259" key="9">
    <source>
        <dbReference type="Pfam" id="PF00149"/>
    </source>
</evidence>
<dbReference type="InterPro" id="IPR041792">
    <property type="entry name" value="MPP_PAP"/>
</dbReference>
<name>A0ABP0WAG6_9BRYO</name>
<evidence type="ECO:0000256" key="7">
    <source>
        <dbReference type="RuleBase" id="RU361203"/>
    </source>
</evidence>
<keyword evidence="8" id="KW-0472">Membrane</keyword>
<keyword evidence="4" id="KW-0964">Secreted</keyword>
<feature type="domain" description="Purple acid phosphatase C-terminal" evidence="10">
    <location>
        <begin position="507"/>
        <end position="575"/>
    </location>
</feature>
<dbReference type="Pfam" id="PF00149">
    <property type="entry name" value="Metallophos"/>
    <property type="match status" value="1"/>
</dbReference>
<accession>A0ABP0WAG6</accession>
<dbReference type="EMBL" id="OZ020110">
    <property type="protein sequence ID" value="CAK9263474.1"/>
    <property type="molecule type" value="Genomic_DNA"/>
</dbReference>
<dbReference type="SUPFAM" id="SSF56300">
    <property type="entry name" value="Metallo-dependent phosphatases"/>
    <property type="match status" value="1"/>
</dbReference>
<gene>
    <name evidence="12" type="ORF">CSSPJE1EN1_LOCUS8952</name>
</gene>
<evidence type="ECO:0000256" key="2">
    <source>
        <dbReference type="ARBA" id="ARBA00008723"/>
    </source>
</evidence>
<dbReference type="Proteomes" id="UP001497444">
    <property type="component" value="Chromosome 15"/>
</dbReference>
<dbReference type="InterPro" id="IPR015914">
    <property type="entry name" value="PAPs_N"/>
</dbReference>
<keyword evidence="7" id="KW-0378">Hydrolase</keyword>
<evidence type="ECO:0000256" key="4">
    <source>
        <dbReference type="ARBA" id="ARBA00022525"/>
    </source>
</evidence>